<dbReference type="Pfam" id="PF00149">
    <property type="entry name" value="Metallophos"/>
    <property type="match status" value="1"/>
</dbReference>
<evidence type="ECO:0000256" key="4">
    <source>
        <dbReference type="ARBA" id="ARBA00025742"/>
    </source>
</evidence>
<evidence type="ECO:0000313" key="7">
    <source>
        <dbReference type="Proteomes" id="UP000298460"/>
    </source>
</evidence>
<evidence type="ECO:0000256" key="1">
    <source>
        <dbReference type="ARBA" id="ARBA00022723"/>
    </source>
</evidence>
<name>A0A4Z0R8E8_9FIRM</name>
<dbReference type="OrthoDB" id="2048971at2"/>
<keyword evidence="3" id="KW-0408">Iron</keyword>
<gene>
    <name evidence="6" type="ORF">E4K67_04255</name>
</gene>
<reference evidence="6 7" key="1">
    <citation type="submission" date="2019-03" db="EMBL/GenBank/DDBJ databases">
        <title>Draft Genome Sequence of Desulfosporosinus fructosivorans Strain 63.6F, Isolated from Marine Sediment in the Baltic Sea.</title>
        <authorList>
            <person name="Hausmann B."/>
            <person name="Vandieken V."/>
            <person name="Pjevac P."/>
            <person name="Schreck K."/>
            <person name="Herbold C.W."/>
            <person name="Loy A."/>
        </authorList>
    </citation>
    <scope>NUCLEOTIDE SEQUENCE [LARGE SCALE GENOMIC DNA]</scope>
    <source>
        <strain evidence="6 7">63.6F</strain>
    </source>
</reference>
<dbReference type="GO" id="GO:0046872">
    <property type="term" value="F:metal ion binding"/>
    <property type="evidence" value="ECO:0007669"/>
    <property type="project" value="UniProtKB-KW"/>
</dbReference>
<dbReference type="CDD" id="cd00838">
    <property type="entry name" value="MPP_superfamily"/>
    <property type="match status" value="1"/>
</dbReference>
<keyword evidence="2" id="KW-0378">Hydrolase</keyword>
<sequence length="575" mass="66274">MRIIQLSDFHISSKINLDECKTKISILCECINQECNNTEKLVFILCGDVTDGGSVDGYENAKILFDLIKLNLVDKQISYEFVPGNHDLCGGTFSDFDKFITLYSSDEYRYEESGVVLKEYDDINIILANSVSHRDHSYGKLPLEELLEALAKCKKPIVIVMHHTLMSRYEGDFSAITNTYKFIELIEKHNVIAVLHGHTHGYSDINVSKECRIIGVGPFFKKVDDVNNQYNMISIVANQVQQVDNYRYSSDIDKFVMTCLYRRQNINIFSGLSTSEVYESVRNATFAHSCIYNLSMNVQTKFSDFIVDMEKSFINDIEKAKDWQSLEVPKTLYYNHGQYMRAGDSDGISHVISELNNKATSSRAIIPLINFNDVSGSGDNFLPSLDIIQFGFSNEEKTELFCTLYLRALEVNHFLKINLSEIYIMSIKIKESIRSISKINITILAFKAQYKEKYSCFRRAELDMLEERTLMKIVIKRQILIIKDLVKEKFELSETIVNTQGIIYLYNCLKEDDNDDNYYSSELIDSCYKLMKDMEFLKKECEKTSNYEEISKIEVQVSLQMEDLLNKIGVMEGLK</sequence>
<accession>A0A4Z0R8E8</accession>
<dbReference type="PANTHER" id="PTHR42988:SF2">
    <property type="entry name" value="CYCLIC NUCLEOTIDE PHOSPHODIESTERASE CBUA0032-RELATED"/>
    <property type="match status" value="1"/>
</dbReference>
<dbReference type="EMBL" id="SPQQ01000002">
    <property type="protein sequence ID" value="TGE38704.1"/>
    <property type="molecule type" value="Genomic_DNA"/>
</dbReference>
<dbReference type="InterPro" id="IPR004843">
    <property type="entry name" value="Calcineurin-like_PHP"/>
</dbReference>
<evidence type="ECO:0000256" key="3">
    <source>
        <dbReference type="ARBA" id="ARBA00023004"/>
    </source>
</evidence>
<keyword evidence="7" id="KW-1185">Reference proteome</keyword>
<dbReference type="InterPro" id="IPR036926">
    <property type="entry name" value="Thymidate_synth/dCMP_Mease_sf"/>
</dbReference>
<evidence type="ECO:0000259" key="5">
    <source>
        <dbReference type="Pfam" id="PF00149"/>
    </source>
</evidence>
<organism evidence="6 7">
    <name type="scientific">Desulfosporosinus fructosivorans</name>
    <dbReference type="NCBI Taxonomy" id="2018669"/>
    <lineage>
        <taxon>Bacteria</taxon>
        <taxon>Bacillati</taxon>
        <taxon>Bacillota</taxon>
        <taxon>Clostridia</taxon>
        <taxon>Eubacteriales</taxon>
        <taxon>Desulfitobacteriaceae</taxon>
        <taxon>Desulfosporosinus</taxon>
    </lineage>
</organism>
<protein>
    <submittedName>
        <fullName evidence="6">Metallophosphoesterase</fullName>
    </submittedName>
</protein>
<dbReference type="Proteomes" id="UP000298460">
    <property type="component" value="Unassembled WGS sequence"/>
</dbReference>
<dbReference type="SUPFAM" id="SSF55831">
    <property type="entry name" value="Thymidylate synthase/dCMP hydroxymethylase"/>
    <property type="match status" value="1"/>
</dbReference>
<dbReference type="InterPro" id="IPR050884">
    <property type="entry name" value="CNP_phosphodiesterase-III"/>
</dbReference>
<evidence type="ECO:0000256" key="2">
    <source>
        <dbReference type="ARBA" id="ARBA00022801"/>
    </source>
</evidence>
<comment type="caution">
    <text evidence="6">The sequence shown here is derived from an EMBL/GenBank/DDBJ whole genome shotgun (WGS) entry which is preliminary data.</text>
</comment>
<keyword evidence="1" id="KW-0479">Metal-binding</keyword>
<dbReference type="GO" id="GO:0016787">
    <property type="term" value="F:hydrolase activity"/>
    <property type="evidence" value="ECO:0007669"/>
    <property type="project" value="UniProtKB-KW"/>
</dbReference>
<feature type="domain" description="Calcineurin-like phosphoesterase" evidence="5">
    <location>
        <begin position="1"/>
        <end position="202"/>
    </location>
</feature>
<proteinExistence type="inferred from homology"/>
<evidence type="ECO:0000313" key="6">
    <source>
        <dbReference type="EMBL" id="TGE38704.1"/>
    </source>
</evidence>
<dbReference type="Gene3D" id="3.60.21.10">
    <property type="match status" value="1"/>
</dbReference>
<dbReference type="SUPFAM" id="SSF56300">
    <property type="entry name" value="Metallo-dependent phosphatases"/>
    <property type="match status" value="1"/>
</dbReference>
<dbReference type="PANTHER" id="PTHR42988">
    <property type="entry name" value="PHOSPHOHYDROLASE"/>
    <property type="match status" value="1"/>
</dbReference>
<dbReference type="RefSeq" id="WP_135545199.1">
    <property type="nucleotide sequence ID" value="NZ_SPQQ01000002.1"/>
</dbReference>
<comment type="similarity">
    <text evidence="4">Belongs to the cyclic nucleotide phosphodiesterase class-III family.</text>
</comment>
<dbReference type="AlphaFoldDB" id="A0A4Z0R8E8"/>
<dbReference type="InterPro" id="IPR029052">
    <property type="entry name" value="Metallo-depent_PP-like"/>
</dbReference>